<feature type="transmembrane region" description="Helical" evidence="1">
    <location>
        <begin position="12"/>
        <end position="33"/>
    </location>
</feature>
<comment type="caution">
    <text evidence="2">The sequence shown here is derived from an EMBL/GenBank/DDBJ whole genome shotgun (WGS) entry which is preliminary data.</text>
</comment>
<gene>
    <name evidence="2" type="ORF">GT755_26660</name>
</gene>
<keyword evidence="1" id="KW-1133">Transmembrane helix</keyword>
<feature type="transmembrane region" description="Helical" evidence="1">
    <location>
        <begin position="105"/>
        <end position="124"/>
    </location>
</feature>
<evidence type="ECO:0000313" key="3">
    <source>
        <dbReference type="Proteomes" id="UP000479526"/>
    </source>
</evidence>
<keyword evidence="3" id="KW-1185">Reference proteome</keyword>
<reference evidence="2 3" key="1">
    <citation type="submission" date="2020-01" db="EMBL/GenBank/DDBJ databases">
        <title>Herbidospora sp. NEAU-GS84 nov., a novel actinomycete isolated from soil.</title>
        <authorList>
            <person name="Han L."/>
        </authorList>
    </citation>
    <scope>NUCLEOTIDE SEQUENCE [LARGE SCALE GENOMIC DNA]</scope>
    <source>
        <strain evidence="2 3">NEAU-GS84</strain>
    </source>
</reference>
<dbReference type="AlphaFoldDB" id="A0A7C9MZZ7"/>
<feature type="transmembrane region" description="Helical" evidence="1">
    <location>
        <begin position="53"/>
        <end position="75"/>
    </location>
</feature>
<evidence type="ECO:0000313" key="2">
    <source>
        <dbReference type="EMBL" id="NAS25251.1"/>
    </source>
</evidence>
<keyword evidence="1" id="KW-0812">Transmembrane</keyword>
<sequence>MGVELHKKRSRQAQVITAVLVGAAVMPLTGAVGRFLSSSGIGEAICSGGLECLLPVIFTAYAVATVAAWAALALLGVRPALRVTLGGAVSSAVVVVATLRFDPPGYFWIIAAAAAACFALAAWVSSRSSAGSARYSGTPADAP</sequence>
<dbReference type="EMBL" id="WXEW01000008">
    <property type="protein sequence ID" value="NAS25251.1"/>
    <property type="molecule type" value="Genomic_DNA"/>
</dbReference>
<evidence type="ECO:0000256" key="1">
    <source>
        <dbReference type="SAM" id="Phobius"/>
    </source>
</evidence>
<dbReference type="RefSeq" id="WP_161482353.1">
    <property type="nucleotide sequence ID" value="NZ_WXEW01000008.1"/>
</dbReference>
<organism evidence="2 3">
    <name type="scientific">Herbidospora solisilvae</name>
    <dbReference type="NCBI Taxonomy" id="2696284"/>
    <lineage>
        <taxon>Bacteria</taxon>
        <taxon>Bacillati</taxon>
        <taxon>Actinomycetota</taxon>
        <taxon>Actinomycetes</taxon>
        <taxon>Streptosporangiales</taxon>
        <taxon>Streptosporangiaceae</taxon>
        <taxon>Herbidospora</taxon>
    </lineage>
</organism>
<keyword evidence="1" id="KW-0472">Membrane</keyword>
<feature type="transmembrane region" description="Helical" evidence="1">
    <location>
        <begin position="80"/>
        <end position="99"/>
    </location>
</feature>
<protein>
    <submittedName>
        <fullName evidence="2">Uncharacterized protein</fullName>
    </submittedName>
</protein>
<proteinExistence type="predicted"/>
<dbReference type="Proteomes" id="UP000479526">
    <property type="component" value="Unassembled WGS sequence"/>
</dbReference>
<accession>A0A7C9MZZ7</accession>
<name>A0A7C9MZZ7_9ACTN</name>